<name>A0A0W8G600_9ZZZZ</name>
<feature type="transmembrane region" description="Helical" evidence="1">
    <location>
        <begin position="62"/>
        <end position="85"/>
    </location>
</feature>
<organism evidence="2">
    <name type="scientific">hydrocarbon metagenome</name>
    <dbReference type="NCBI Taxonomy" id="938273"/>
    <lineage>
        <taxon>unclassified sequences</taxon>
        <taxon>metagenomes</taxon>
        <taxon>ecological metagenomes</taxon>
    </lineage>
</organism>
<feature type="transmembrane region" description="Helical" evidence="1">
    <location>
        <begin position="91"/>
        <end position="112"/>
    </location>
</feature>
<dbReference type="EMBL" id="LNQE01000207">
    <property type="protein sequence ID" value="KUG28554.1"/>
    <property type="molecule type" value="Genomic_DNA"/>
</dbReference>
<accession>A0A0W8G600</accession>
<evidence type="ECO:0000313" key="2">
    <source>
        <dbReference type="EMBL" id="KUG28554.1"/>
    </source>
</evidence>
<evidence type="ECO:0000256" key="1">
    <source>
        <dbReference type="SAM" id="Phobius"/>
    </source>
</evidence>
<reference evidence="2" key="1">
    <citation type="journal article" date="2015" name="Proc. Natl. Acad. Sci. U.S.A.">
        <title>Networks of energetic and metabolic interactions define dynamics in microbial communities.</title>
        <authorList>
            <person name="Embree M."/>
            <person name="Liu J.K."/>
            <person name="Al-Bassam M.M."/>
            <person name="Zengler K."/>
        </authorList>
    </citation>
    <scope>NUCLEOTIDE SEQUENCE</scope>
</reference>
<dbReference type="AlphaFoldDB" id="A0A0W8G600"/>
<proteinExistence type="predicted"/>
<protein>
    <submittedName>
        <fullName evidence="2">Rod shape-determining protein mred</fullName>
    </submittedName>
</protein>
<feature type="transmembrane region" description="Helical" evidence="1">
    <location>
        <begin position="124"/>
        <end position="146"/>
    </location>
</feature>
<keyword evidence="1" id="KW-0812">Transmembrane</keyword>
<sequence length="156" mass="17566">MNVSAIVFWSLFTLTGIWLQGLIPGVDFLAPGLILCLQEEKWTVSAWLGLAWLFIQEGTGSLAFGTGLLWYGALVGLYYFGHWLFEAKNFLFMFILGLCLGVLHLILSHMMAVLQDWTLPADRILVEGLLQALIFPVEWGLVYLIYNHLPDNPHAV</sequence>
<keyword evidence="1" id="KW-0472">Membrane</keyword>
<comment type="caution">
    <text evidence="2">The sequence shown here is derived from an EMBL/GenBank/DDBJ whole genome shotgun (WGS) entry which is preliminary data.</text>
</comment>
<gene>
    <name evidence="2" type="ORF">ASZ90_001574</name>
</gene>
<keyword evidence="1" id="KW-1133">Transmembrane helix</keyword>